<dbReference type="RefSeq" id="WP_002618097.1">
    <property type="nucleotide sequence ID" value="NC_014623.1"/>
</dbReference>
<sequence length="245" mass="27663">MIETYYAGSYWLARPESAEVCARRAALFFHLLGRCDPAWTRWYEKADSFEEALKLPFTTEAVNFQKLFAREERQIGDGFIFHLWTGDSLQEASVVDVTCGSADPWLRTHCVLRPCDEGRTGERVLTAPVMTEVLRAMALAWQPEWAVATSEVHRDSVTEKAKPGTFVGWVMYFSRLRGTVPPLPAPVHIEPVENIGTLVTLTPERFTASNPEHVALAARVHELLDRAGLLRPLQPWPVEKSSSQR</sequence>
<dbReference type="EMBL" id="AAMD01000180">
    <property type="protein sequence ID" value="EAU63151.1"/>
    <property type="molecule type" value="Genomic_DNA"/>
</dbReference>
<dbReference type="OrthoDB" id="5521128at2"/>
<dbReference type="Proteomes" id="UP000032702">
    <property type="component" value="Unassembled WGS sequence"/>
</dbReference>
<dbReference type="AlphaFoldDB" id="Q08RP4"/>
<dbReference type="Pfam" id="PF15579">
    <property type="entry name" value="Imm52"/>
    <property type="match status" value="1"/>
</dbReference>
<dbReference type="InterPro" id="IPR028969">
    <property type="entry name" value="Imm52"/>
</dbReference>
<dbReference type="EMBL" id="CP002271">
    <property type="protein sequence ID" value="ADO72036.1"/>
    <property type="molecule type" value="Genomic_DNA"/>
</dbReference>
<accession>Q08RP4</accession>
<evidence type="ECO:0000313" key="2">
    <source>
        <dbReference type="EMBL" id="ADO72036.1"/>
    </source>
</evidence>
<dbReference type="KEGG" id="sur:STAUR_4256"/>
<dbReference type="Proteomes" id="UP000001351">
    <property type="component" value="Chromosome"/>
</dbReference>
<name>Q08RP4_STIAD</name>
<organism evidence="3 5">
    <name type="scientific">Stigmatella aurantiaca (strain DW4/3-1)</name>
    <dbReference type="NCBI Taxonomy" id="378806"/>
    <lineage>
        <taxon>Bacteria</taxon>
        <taxon>Pseudomonadati</taxon>
        <taxon>Myxococcota</taxon>
        <taxon>Myxococcia</taxon>
        <taxon>Myxococcales</taxon>
        <taxon>Cystobacterineae</taxon>
        <taxon>Archangiaceae</taxon>
        <taxon>Stigmatella</taxon>
    </lineage>
</organism>
<keyword evidence="4" id="KW-1185">Reference proteome</keyword>
<evidence type="ECO:0000313" key="3">
    <source>
        <dbReference type="EMBL" id="EAU63151.1"/>
    </source>
</evidence>
<reference evidence="3 5" key="1">
    <citation type="submission" date="2006-04" db="EMBL/GenBank/DDBJ databases">
        <authorList>
            <person name="Nierman W.C."/>
        </authorList>
    </citation>
    <scope>NUCLEOTIDE SEQUENCE [LARGE SCALE GENOMIC DNA]</scope>
    <source>
        <strain evidence="3 5">DW4/3-1</strain>
    </source>
</reference>
<evidence type="ECO:0000259" key="1">
    <source>
        <dbReference type="Pfam" id="PF15579"/>
    </source>
</evidence>
<proteinExistence type="predicted"/>
<dbReference type="STRING" id="378806.STAUR_4256"/>
<dbReference type="PATRIC" id="fig|378806.16.peg.2027"/>
<reference evidence="2 4" key="2">
    <citation type="journal article" date="2011" name="Mol. Biol. Evol.">
        <title>Comparative genomic analysis of fruiting body formation in Myxococcales.</title>
        <authorList>
            <person name="Huntley S."/>
            <person name="Hamann N."/>
            <person name="Wegener-Feldbrugge S."/>
            <person name="Treuner-Lange A."/>
            <person name="Kube M."/>
            <person name="Reinhardt R."/>
            <person name="Klages S."/>
            <person name="Muller R."/>
            <person name="Ronning C.M."/>
            <person name="Nierman W.C."/>
            <person name="Sogaard-Andersen L."/>
        </authorList>
    </citation>
    <scope>NUCLEOTIDE SEQUENCE [LARGE SCALE GENOMIC DNA]</scope>
    <source>
        <strain evidence="2 4">DW4/3-1</strain>
    </source>
</reference>
<protein>
    <submittedName>
        <fullName evidence="2">Conserved uncharacterized protein</fullName>
    </submittedName>
</protein>
<feature type="domain" description="Immunity protein 52" evidence="1">
    <location>
        <begin position="3"/>
        <end position="233"/>
    </location>
</feature>
<dbReference type="eggNOG" id="ENOG50342QC">
    <property type="taxonomic scope" value="Bacteria"/>
</dbReference>
<dbReference type="HOGENOM" id="CLU_1265815_0_0_7"/>
<gene>
    <name evidence="2" type="ordered locus">STAUR_4256</name>
    <name evidence="3" type="ORF">STIAU_6459</name>
</gene>
<evidence type="ECO:0000313" key="4">
    <source>
        <dbReference type="Proteomes" id="UP000001351"/>
    </source>
</evidence>
<evidence type="ECO:0000313" key="5">
    <source>
        <dbReference type="Proteomes" id="UP000032702"/>
    </source>
</evidence>